<evidence type="ECO:0000313" key="2">
    <source>
        <dbReference type="EMBL" id="QJE94423.1"/>
    </source>
</evidence>
<dbReference type="KEGG" id="luo:HHL09_01020"/>
<gene>
    <name evidence="2" type="ORF">HHL09_01020</name>
</gene>
<dbReference type="Pfam" id="PF06439">
    <property type="entry name" value="3keto-disac_hyd"/>
    <property type="match status" value="1"/>
</dbReference>
<proteinExistence type="predicted"/>
<feature type="domain" description="3-keto-alpha-glucoside-1,2-lyase/3-keto-2-hydroxy-glucal hydratase" evidence="1">
    <location>
        <begin position="21"/>
        <end position="213"/>
    </location>
</feature>
<dbReference type="InterPro" id="IPR010496">
    <property type="entry name" value="AL/BT2_dom"/>
</dbReference>
<dbReference type="EMBL" id="CP051774">
    <property type="protein sequence ID" value="QJE94423.1"/>
    <property type="molecule type" value="Genomic_DNA"/>
</dbReference>
<reference evidence="2 3" key="1">
    <citation type="submission" date="2020-04" db="EMBL/GenBank/DDBJ databases">
        <title>Luteolibacter sp. G-1-1-1 isolated from soil.</title>
        <authorList>
            <person name="Dahal R.H."/>
        </authorList>
    </citation>
    <scope>NUCLEOTIDE SEQUENCE [LARGE SCALE GENOMIC DNA]</scope>
    <source>
        <strain evidence="2 3">G-1-1-1</strain>
    </source>
</reference>
<protein>
    <submittedName>
        <fullName evidence="2">DUF1080 domain-containing protein</fullName>
    </submittedName>
</protein>
<keyword evidence="3" id="KW-1185">Reference proteome</keyword>
<dbReference type="GO" id="GO:0016787">
    <property type="term" value="F:hydrolase activity"/>
    <property type="evidence" value="ECO:0007669"/>
    <property type="project" value="InterPro"/>
</dbReference>
<organism evidence="2 3">
    <name type="scientific">Luteolibacter luteus</name>
    <dbReference type="NCBI Taxonomy" id="2728835"/>
    <lineage>
        <taxon>Bacteria</taxon>
        <taxon>Pseudomonadati</taxon>
        <taxon>Verrucomicrobiota</taxon>
        <taxon>Verrucomicrobiia</taxon>
        <taxon>Verrucomicrobiales</taxon>
        <taxon>Verrucomicrobiaceae</taxon>
        <taxon>Luteolibacter</taxon>
    </lineage>
</organism>
<dbReference type="RefSeq" id="WP_169452644.1">
    <property type="nucleotide sequence ID" value="NZ_CP051774.1"/>
</dbReference>
<accession>A0A858RE23</accession>
<dbReference type="Proteomes" id="UP000501812">
    <property type="component" value="Chromosome"/>
</dbReference>
<name>A0A858RE23_9BACT</name>
<sequence>MLKVLAFTGLMVAAASGESDGFVDLFDGKTLSGWESADGGKPGDGWKVEDGAIHRVGKAGDLLSKEEYGDFTLEFEWKIAPGGNSGVKYRVLKSPGGWLGPEYQVLDDAKHPNGKVPDTSAGSIYEIVAPSANKVVAPAGHWNKSRIIANGTKLTHFLNDQKVVEIDIAGPEWPELKEASKFSKVKDFAGPAKGRILLQDHGDEVWFRAIRIEKQ</sequence>
<evidence type="ECO:0000259" key="1">
    <source>
        <dbReference type="Pfam" id="PF06439"/>
    </source>
</evidence>
<evidence type="ECO:0000313" key="3">
    <source>
        <dbReference type="Proteomes" id="UP000501812"/>
    </source>
</evidence>
<dbReference type="Gene3D" id="2.60.120.560">
    <property type="entry name" value="Exo-inulinase, domain 1"/>
    <property type="match status" value="1"/>
</dbReference>
<dbReference type="AlphaFoldDB" id="A0A858RE23"/>